<evidence type="ECO:0000256" key="1">
    <source>
        <dbReference type="ARBA" id="ARBA00004571"/>
    </source>
</evidence>
<evidence type="ECO:0000313" key="10">
    <source>
        <dbReference type="EMBL" id="PUV22699.1"/>
    </source>
</evidence>
<keyword evidence="11" id="KW-1185">Reference proteome</keyword>
<dbReference type="SUPFAM" id="SSF56935">
    <property type="entry name" value="Porins"/>
    <property type="match status" value="1"/>
</dbReference>
<keyword evidence="6 7" id="KW-0998">Cell outer membrane</keyword>
<dbReference type="InterPro" id="IPR036942">
    <property type="entry name" value="Beta-barrel_TonB_sf"/>
</dbReference>
<dbReference type="InterPro" id="IPR039426">
    <property type="entry name" value="TonB-dep_rcpt-like"/>
</dbReference>
<evidence type="ECO:0000259" key="9">
    <source>
        <dbReference type="Pfam" id="PF07715"/>
    </source>
</evidence>
<dbReference type="PROSITE" id="PS52016">
    <property type="entry name" value="TONB_DEPENDENT_REC_3"/>
    <property type="match status" value="1"/>
</dbReference>
<evidence type="ECO:0000256" key="7">
    <source>
        <dbReference type="PROSITE-ProRule" id="PRU01360"/>
    </source>
</evidence>
<protein>
    <recommendedName>
        <fullName evidence="9">TonB-dependent receptor plug domain-containing protein</fullName>
    </recommendedName>
</protein>
<dbReference type="EMBL" id="QCXX01000006">
    <property type="protein sequence ID" value="PUV22699.1"/>
    <property type="molecule type" value="Genomic_DNA"/>
</dbReference>
<dbReference type="InterPro" id="IPR023996">
    <property type="entry name" value="TonB-dep_OMP_SusC/RagA"/>
</dbReference>
<dbReference type="InterPro" id="IPR037066">
    <property type="entry name" value="Plug_dom_sf"/>
</dbReference>
<evidence type="ECO:0000256" key="6">
    <source>
        <dbReference type="ARBA" id="ARBA00023237"/>
    </source>
</evidence>
<evidence type="ECO:0000256" key="4">
    <source>
        <dbReference type="ARBA" id="ARBA00022692"/>
    </source>
</evidence>
<keyword evidence="3 7" id="KW-1134">Transmembrane beta strand</keyword>
<evidence type="ECO:0000256" key="2">
    <source>
        <dbReference type="ARBA" id="ARBA00022448"/>
    </source>
</evidence>
<dbReference type="NCBIfam" id="TIGR04057">
    <property type="entry name" value="SusC_RagA_signa"/>
    <property type="match status" value="1"/>
</dbReference>
<evidence type="ECO:0000256" key="5">
    <source>
        <dbReference type="ARBA" id="ARBA00023136"/>
    </source>
</evidence>
<dbReference type="InterPro" id="IPR012910">
    <property type="entry name" value="Plug_dom"/>
</dbReference>
<evidence type="ECO:0000256" key="8">
    <source>
        <dbReference type="SAM" id="SignalP"/>
    </source>
</evidence>
<keyword evidence="8" id="KW-0732">Signal</keyword>
<gene>
    <name evidence="10" type="ORF">DCO56_21120</name>
</gene>
<dbReference type="Gene3D" id="2.170.130.10">
    <property type="entry name" value="TonB-dependent receptor, plug domain"/>
    <property type="match status" value="1"/>
</dbReference>
<evidence type="ECO:0000313" key="11">
    <source>
        <dbReference type="Proteomes" id="UP000250831"/>
    </source>
</evidence>
<dbReference type="RefSeq" id="WP_108635727.1">
    <property type="nucleotide sequence ID" value="NZ_QCXX01000006.1"/>
</dbReference>
<feature type="signal peptide" evidence="8">
    <location>
        <begin position="1"/>
        <end position="22"/>
    </location>
</feature>
<proteinExistence type="inferred from homology"/>
<keyword evidence="4 7" id="KW-0812">Transmembrane</keyword>
<keyword evidence="5 7" id="KW-0472">Membrane</keyword>
<keyword evidence="2 7" id="KW-0813">Transport</keyword>
<dbReference type="InterPro" id="IPR023997">
    <property type="entry name" value="TonB-dep_OMP_SusC/RagA_CS"/>
</dbReference>
<evidence type="ECO:0000256" key="3">
    <source>
        <dbReference type="ARBA" id="ARBA00022452"/>
    </source>
</evidence>
<comment type="subcellular location">
    <subcellularLocation>
        <location evidence="1 7">Cell outer membrane</location>
        <topology evidence="1 7">Multi-pass membrane protein</topology>
    </subcellularLocation>
</comment>
<comment type="similarity">
    <text evidence="7">Belongs to the TonB-dependent receptor family.</text>
</comment>
<accession>A0A363NPI6</accession>
<dbReference type="Pfam" id="PF07715">
    <property type="entry name" value="Plug"/>
    <property type="match status" value="1"/>
</dbReference>
<comment type="caution">
    <text evidence="10">The sequence shown here is derived from an EMBL/GenBank/DDBJ whole genome shotgun (WGS) entry which is preliminary data.</text>
</comment>
<name>A0A363NPI6_9SPHI</name>
<dbReference type="AlphaFoldDB" id="A0A363NPI6"/>
<sequence length="1061" mass="119678">MKSILKYILCLCYCSAMLSALGQQRISLTVRDSLTGKLLDDYNISVNGKGVKVNNGIIEINGPDTPAEVVCTHVGYGQKKLSYRLPVGRLVFAMLPAEYQLEEVQINTGYQKLSKERQTGSFEVLTKEEIQRSVSSNILNRLEDMTTSISFDRRNYNINNPNSSDGNLDIRGISSTSGSNSPLIIVDNFPYEGNIDNINPNDIENITILKDAAASSIWGAKAGNGVIVITTKRGKKASRESLNFSSNLSIGSKPDLFKLKQISSSEFIDMEILLFDKGYYNNQISNKKHPALSPVIELLQLQKEGKINDLELRERIDPYINMDSRRDYMDYFYRNSFDQRYAIDLSGGSDVASHYVSFGVDNQKPSLRGNATTRYTFNFSNELHFGKKAMVQSRISYVHHQSTDFNDGYGAGLPLYPYAQLVGENGVPLAVNYGYSRRFLDEIADAGLLDWKYRPYEELQINNQYQKSKQLLFDLGLIYRITHWLGLEARGQYGTSAAKQEKLNGMDSYFARNLINLYTTVKDGLYSYGVPKGGILNRSESDGQTKSFRIQLNQDKNFAEKHQLTSLLGFEIRSLTNREDATRLYGYEPEKMLFAPVDQIALLPTYSNIGGTASLGTDGFFRDRTADRYVSVYGNVSYSYDNRMDVYFSARKDASNLFGATTNGKWSPLWSTGIAWNIHRENFFKADWLKMLKVRGSFGYSGNVNKNTSAYSTIEYASYLTPYTSLPFAMIVNPPNPSLRWEKVKTTNIGLDFATKDNRISGAIDFYWKNAYDLLGSSPLDPTTGVSEMTINSANTEGKGLDLNLRSRNMMGDFSWSTALLLSFNKVIISKYMQTVKPTMSYIQKINPIEGQLAYAVFSYKWAGLNPENGNPMGYIGNEKSEDWKNIIQKTESNELVLHGSARPLWFGSIRNDWSYKNIQLSANIGFRFRYYFRKPTVNYAQIGTWNPVHADFSASWKEQGDELHTDIPSFAYPNNTYRNSFFNGAAVNVMKGDHIRVTDLRLAYDLKGIKSKSIQSLSVFLYMTNLGFIWRANDAGIDPTTPQNEIGLPKTVSVGVNVKL</sequence>
<reference evidence="10 11" key="1">
    <citation type="submission" date="2018-04" db="EMBL/GenBank/DDBJ databases">
        <title>Sphingobacterium sp. M46 Genome.</title>
        <authorList>
            <person name="Cheng J."/>
            <person name="Li Y."/>
        </authorList>
    </citation>
    <scope>NUCLEOTIDE SEQUENCE [LARGE SCALE GENOMIC DNA]</scope>
    <source>
        <strain evidence="10 11">M46</strain>
    </source>
</reference>
<dbReference type="NCBIfam" id="TIGR04056">
    <property type="entry name" value="OMP_RagA_SusC"/>
    <property type="match status" value="1"/>
</dbReference>
<dbReference type="Gene3D" id="2.40.170.20">
    <property type="entry name" value="TonB-dependent receptor, beta-barrel domain"/>
    <property type="match status" value="1"/>
</dbReference>
<dbReference type="GO" id="GO:0009279">
    <property type="term" value="C:cell outer membrane"/>
    <property type="evidence" value="ECO:0007669"/>
    <property type="project" value="UniProtKB-SubCell"/>
</dbReference>
<feature type="domain" description="TonB-dependent receptor plug" evidence="9">
    <location>
        <begin position="115"/>
        <end position="226"/>
    </location>
</feature>
<dbReference type="Proteomes" id="UP000250831">
    <property type="component" value="Unassembled WGS sequence"/>
</dbReference>
<dbReference type="OrthoDB" id="9768177at2"/>
<feature type="chain" id="PRO_5016661412" description="TonB-dependent receptor plug domain-containing protein" evidence="8">
    <location>
        <begin position="23"/>
        <end position="1061"/>
    </location>
</feature>
<organism evidence="10 11">
    <name type="scientific">Sphingobacterium athyrii</name>
    <dbReference type="NCBI Taxonomy" id="2152717"/>
    <lineage>
        <taxon>Bacteria</taxon>
        <taxon>Pseudomonadati</taxon>
        <taxon>Bacteroidota</taxon>
        <taxon>Sphingobacteriia</taxon>
        <taxon>Sphingobacteriales</taxon>
        <taxon>Sphingobacteriaceae</taxon>
        <taxon>Sphingobacterium</taxon>
    </lineage>
</organism>